<dbReference type="EMBL" id="CAEZWO010000076">
    <property type="protein sequence ID" value="CAB4662645.1"/>
    <property type="molecule type" value="Genomic_DNA"/>
</dbReference>
<evidence type="ECO:0000313" key="10">
    <source>
        <dbReference type="EMBL" id="CAB5075008.1"/>
    </source>
</evidence>
<dbReference type="NCBIfam" id="NF000930">
    <property type="entry name" value="PRK00092.2-2"/>
    <property type="match status" value="1"/>
</dbReference>
<dbReference type="EMBL" id="CAFAZX010000024">
    <property type="protein sequence ID" value="CAB4842125.1"/>
    <property type="molecule type" value="Genomic_DNA"/>
</dbReference>
<evidence type="ECO:0000313" key="9">
    <source>
        <dbReference type="EMBL" id="CAB4980552.1"/>
    </source>
</evidence>
<gene>
    <name evidence="5" type="ORF">UFOPK2254_00841</name>
    <name evidence="6" type="ORF">UFOPK2646_01174</name>
    <name evidence="7" type="ORF">UFOPK3197_00333</name>
    <name evidence="8" type="ORF">UFOPK3241_00593</name>
    <name evidence="9" type="ORF">UFOPK3937_00707</name>
    <name evidence="10" type="ORF">UFOPK4401_00696</name>
</gene>
<dbReference type="EMBL" id="CAEZYB010000178">
    <property type="protein sequence ID" value="CAB4715052.1"/>
    <property type="molecule type" value="Genomic_DNA"/>
</dbReference>
<reference evidence="8" key="1">
    <citation type="submission" date="2020-05" db="EMBL/GenBank/DDBJ databases">
        <authorList>
            <person name="Chiriac C."/>
            <person name="Salcher M."/>
            <person name="Ghai R."/>
            <person name="Kavagutti S V."/>
        </authorList>
    </citation>
    <scope>NUCLEOTIDE SEQUENCE</scope>
</reference>
<dbReference type="PANTHER" id="PTHR33867:SF1">
    <property type="entry name" value="RIBOSOME MATURATION FACTOR RIMP"/>
    <property type="match status" value="1"/>
</dbReference>
<feature type="domain" description="Ribosome maturation factor RimP N-terminal" evidence="3">
    <location>
        <begin position="11"/>
        <end position="83"/>
    </location>
</feature>
<dbReference type="Pfam" id="PF02576">
    <property type="entry name" value="RimP_N"/>
    <property type="match status" value="1"/>
</dbReference>
<dbReference type="InterPro" id="IPR028989">
    <property type="entry name" value="RimP_N"/>
</dbReference>
<feature type="domain" description="Ribosome maturation factor RimP C-terminal" evidence="4">
    <location>
        <begin position="86"/>
        <end position="150"/>
    </location>
</feature>
<sequence>MSLVEQVTDAISPAIAAAGFYLEEVQILSPGRRRTITCIVDGEKSLNLDEVTVASKLIAEILDAAAFLDETPFTLEVTSPGVDRPLTHPRHWRKNLTRLVRVVMTDGDVVEGRIISCDDTGVNLLVGEKVQKEETFQFADMKKALIEIEFNRKDSDI</sequence>
<dbReference type="AlphaFoldDB" id="A0A6J7BAP8"/>
<dbReference type="GO" id="GO:0000028">
    <property type="term" value="P:ribosomal small subunit assembly"/>
    <property type="evidence" value="ECO:0007669"/>
    <property type="project" value="TreeGrafter"/>
</dbReference>
<dbReference type="EMBL" id="CAFABI010000023">
    <property type="protein sequence ID" value="CAB4823172.1"/>
    <property type="molecule type" value="Genomic_DNA"/>
</dbReference>
<dbReference type="Pfam" id="PF17384">
    <property type="entry name" value="DUF150_C"/>
    <property type="match status" value="1"/>
</dbReference>
<dbReference type="InterPro" id="IPR003728">
    <property type="entry name" value="Ribosome_maturation_RimP"/>
</dbReference>
<evidence type="ECO:0000259" key="3">
    <source>
        <dbReference type="Pfam" id="PF02576"/>
    </source>
</evidence>
<dbReference type="EMBL" id="CAFBRB010000063">
    <property type="protein sequence ID" value="CAB5075008.1"/>
    <property type="molecule type" value="Genomic_DNA"/>
</dbReference>
<dbReference type="InterPro" id="IPR028998">
    <property type="entry name" value="RimP_C"/>
</dbReference>
<evidence type="ECO:0000313" key="5">
    <source>
        <dbReference type="EMBL" id="CAB4662645.1"/>
    </source>
</evidence>
<evidence type="ECO:0000259" key="4">
    <source>
        <dbReference type="Pfam" id="PF17384"/>
    </source>
</evidence>
<protein>
    <submittedName>
        <fullName evidence="8">Unannotated protein</fullName>
    </submittedName>
</protein>
<dbReference type="PANTHER" id="PTHR33867">
    <property type="entry name" value="RIBOSOME MATURATION FACTOR RIMP"/>
    <property type="match status" value="1"/>
</dbReference>
<dbReference type="GO" id="GO:0006412">
    <property type="term" value="P:translation"/>
    <property type="evidence" value="ECO:0007669"/>
    <property type="project" value="TreeGrafter"/>
</dbReference>
<name>A0A6J7BAP8_9ZZZZ</name>
<keyword evidence="2" id="KW-0690">Ribosome biogenesis</keyword>
<organism evidence="8">
    <name type="scientific">freshwater metagenome</name>
    <dbReference type="NCBI Taxonomy" id="449393"/>
    <lineage>
        <taxon>unclassified sequences</taxon>
        <taxon>metagenomes</taxon>
        <taxon>ecological metagenomes</taxon>
    </lineage>
</organism>
<evidence type="ECO:0000313" key="6">
    <source>
        <dbReference type="EMBL" id="CAB4715052.1"/>
    </source>
</evidence>
<accession>A0A6J7BAP8</accession>
<dbReference type="Gene3D" id="3.30.300.70">
    <property type="entry name" value="RimP-like superfamily, N-terminal"/>
    <property type="match status" value="1"/>
</dbReference>
<dbReference type="HAMAP" id="MF_01077">
    <property type="entry name" value="RimP"/>
    <property type="match status" value="1"/>
</dbReference>
<evidence type="ECO:0000256" key="2">
    <source>
        <dbReference type="ARBA" id="ARBA00022517"/>
    </source>
</evidence>
<dbReference type="GO" id="GO:0005829">
    <property type="term" value="C:cytosol"/>
    <property type="evidence" value="ECO:0007669"/>
    <property type="project" value="TreeGrafter"/>
</dbReference>
<proteinExistence type="inferred from homology"/>
<dbReference type="SUPFAM" id="SSF75420">
    <property type="entry name" value="YhbC-like, N-terminal domain"/>
    <property type="match status" value="1"/>
</dbReference>
<keyword evidence="1" id="KW-0963">Cytoplasm</keyword>
<dbReference type="CDD" id="cd01734">
    <property type="entry name" value="YlxS_C"/>
    <property type="match status" value="1"/>
</dbReference>
<dbReference type="EMBL" id="CAFBOJ010000066">
    <property type="protein sequence ID" value="CAB4980552.1"/>
    <property type="molecule type" value="Genomic_DNA"/>
</dbReference>
<evidence type="ECO:0000313" key="7">
    <source>
        <dbReference type="EMBL" id="CAB4823172.1"/>
    </source>
</evidence>
<dbReference type="InterPro" id="IPR035956">
    <property type="entry name" value="RimP_N_sf"/>
</dbReference>
<evidence type="ECO:0000256" key="1">
    <source>
        <dbReference type="ARBA" id="ARBA00022490"/>
    </source>
</evidence>
<evidence type="ECO:0000313" key="8">
    <source>
        <dbReference type="EMBL" id="CAB4842125.1"/>
    </source>
</evidence>